<name>A0A815SI68_9BILA</name>
<keyword evidence="3" id="KW-1185">Reference proteome</keyword>
<dbReference type="Proteomes" id="UP000663829">
    <property type="component" value="Unassembled WGS sequence"/>
</dbReference>
<dbReference type="Proteomes" id="UP000681722">
    <property type="component" value="Unassembled WGS sequence"/>
</dbReference>
<protein>
    <submittedName>
        <fullName evidence="1">Uncharacterized protein</fullName>
    </submittedName>
</protein>
<comment type="caution">
    <text evidence="1">The sequence shown here is derived from an EMBL/GenBank/DDBJ whole genome shotgun (WGS) entry which is preliminary data.</text>
</comment>
<evidence type="ECO:0000313" key="2">
    <source>
        <dbReference type="EMBL" id="CAF4353628.1"/>
    </source>
</evidence>
<gene>
    <name evidence="1" type="ORF">GPM918_LOCUS36234</name>
    <name evidence="2" type="ORF">SRO942_LOCUS36964</name>
</gene>
<organism evidence="1 3">
    <name type="scientific">Didymodactylos carnosus</name>
    <dbReference type="NCBI Taxonomy" id="1234261"/>
    <lineage>
        <taxon>Eukaryota</taxon>
        <taxon>Metazoa</taxon>
        <taxon>Spiralia</taxon>
        <taxon>Gnathifera</taxon>
        <taxon>Rotifera</taxon>
        <taxon>Eurotatoria</taxon>
        <taxon>Bdelloidea</taxon>
        <taxon>Philodinida</taxon>
        <taxon>Philodinidae</taxon>
        <taxon>Didymodactylos</taxon>
    </lineage>
</organism>
<reference evidence="1" key="1">
    <citation type="submission" date="2021-02" db="EMBL/GenBank/DDBJ databases">
        <authorList>
            <person name="Nowell W R."/>
        </authorList>
    </citation>
    <scope>NUCLEOTIDE SEQUENCE</scope>
</reference>
<evidence type="ECO:0000313" key="3">
    <source>
        <dbReference type="Proteomes" id="UP000663829"/>
    </source>
</evidence>
<accession>A0A815SI68</accession>
<evidence type="ECO:0000313" key="1">
    <source>
        <dbReference type="EMBL" id="CAF1490553.1"/>
    </source>
</evidence>
<proteinExistence type="predicted"/>
<dbReference type="EMBL" id="CAJNOQ010021686">
    <property type="protein sequence ID" value="CAF1490553.1"/>
    <property type="molecule type" value="Genomic_DNA"/>
</dbReference>
<sequence>MQIPVERRDTSVADIVKNIWHRLNLDESENFCLVKNSMNVIDDTMYLSNMNENNYLFLNENQTYTITIKNNEKLIDIDDDVKRFSCLVTIANIRQVFGVSSQLYFIYLHDFALFYETKLSTILLLNSTSIAFQTDDVNNFPIPVTLVKDRNILIRFSGAKSLTCDHICEVGCLITGENPTFYELQVKNVSIHKSVSLDEINDTDIFHNTDDVIELQLTCTAEFMCMVTVIIEDHARICFLIMSAQMFYFLLLSQL</sequence>
<dbReference type="EMBL" id="CAJOBC010087176">
    <property type="protein sequence ID" value="CAF4353628.1"/>
    <property type="molecule type" value="Genomic_DNA"/>
</dbReference>
<dbReference type="AlphaFoldDB" id="A0A815SI68"/>